<keyword evidence="3" id="KW-1185">Reference proteome</keyword>
<dbReference type="RefSeq" id="WP_214186577.1">
    <property type="nucleotide sequence ID" value="NZ_BSDS01000002.1"/>
</dbReference>
<evidence type="ECO:0000313" key="3">
    <source>
        <dbReference type="Proteomes" id="UP001144352"/>
    </source>
</evidence>
<dbReference type="InterPro" id="IPR000510">
    <property type="entry name" value="Nase/OxRdtase_comp1"/>
</dbReference>
<protein>
    <recommendedName>
        <fullName evidence="1">Nitrogenase/oxidoreductase component 1 domain-containing protein</fullName>
    </recommendedName>
</protein>
<evidence type="ECO:0000313" key="2">
    <source>
        <dbReference type="EMBL" id="GLI39451.1"/>
    </source>
</evidence>
<dbReference type="InterPro" id="IPR050152">
    <property type="entry name" value="ChlB/BchB/BchZ"/>
</dbReference>
<dbReference type="Proteomes" id="UP001144352">
    <property type="component" value="Unassembled WGS sequence"/>
</dbReference>
<dbReference type="EMBL" id="BSDS01000002">
    <property type="protein sequence ID" value="GLI39451.1"/>
    <property type="molecule type" value="Genomic_DNA"/>
</dbReference>
<reference evidence="2" key="1">
    <citation type="submission" date="2022-12" db="EMBL/GenBank/DDBJ databases">
        <title>Reference genome sequencing for broad-spectrum identification of bacterial and archaeal isolates by mass spectrometry.</title>
        <authorList>
            <person name="Sekiguchi Y."/>
            <person name="Tourlousse D.M."/>
        </authorList>
    </citation>
    <scope>NUCLEOTIDE SEQUENCE</scope>
    <source>
        <strain evidence="2">H2</strain>
    </source>
</reference>
<dbReference type="AlphaFoldDB" id="A0A9W6LEE7"/>
<dbReference type="Pfam" id="PF00148">
    <property type="entry name" value="Oxidored_nitro"/>
    <property type="match status" value="1"/>
</dbReference>
<dbReference type="PANTHER" id="PTHR33712">
    <property type="entry name" value="LIGHT-INDEPENDENT PROTOCHLOROPHYLLIDE REDUCTASE SUBUNIT B"/>
    <property type="match status" value="1"/>
</dbReference>
<organism evidence="2 3">
    <name type="scientific">Geobacter hydrogenophilus</name>
    <dbReference type="NCBI Taxonomy" id="40983"/>
    <lineage>
        <taxon>Bacteria</taxon>
        <taxon>Pseudomonadati</taxon>
        <taxon>Thermodesulfobacteriota</taxon>
        <taxon>Desulfuromonadia</taxon>
        <taxon>Geobacterales</taxon>
        <taxon>Geobacteraceae</taxon>
        <taxon>Geobacter</taxon>
    </lineage>
</organism>
<dbReference type="GO" id="GO:0016491">
    <property type="term" value="F:oxidoreductase activity"/>
    <property type="evidence" value="ECO:0007669"/>
    <property type="project" value="InterPro"/>
</dbReference>
<comment type="caution">
    <text evidence="2">The sequence shown here is derived from an EMBL/GenBank/DDBJ whole genome shotgun (WGS) entry which is preliminary data.</text>
</comment>
<evidence type="ECO:0000259" key="1">
    <source>
        <dbReference type="Pfam" id="PF00148"/>
    </source>
</evidence>
<name>A0A9W6LEE7_9BACT</name>
<dbReference type="PANTHER" id="PTHR33712:SF7">
    <property type="entry name" value="LIGHT-INDEPENDENT PROTOCHLOROPHYLLIDE REDUCTASE SUBUNIT B"/>
    <property type="match status" value="1"/>
</dbReference>
<gene>
    <name evidence="2" type="ORF">GHYDROH2_29520</name>
</gene>
<accession>A0A9W6LEE7</accession>
<proteinExistence type="predicted"/>
<dbReference type="SUPFAM" id="SSF53807">
    <property type="entry name" value="Helical backbone' metal receptor"/>
    <property type="match status" value="1"/>
</dbReference>
<feature type="domain" description="Nitrogenase/oxidoreductase component 1" evidence="1">
    <location>
        <begin position="22"/>
        <end position="323"/>
    </location>
</feature>
<sequence>MGTVRALRREEESAHFGVLDDPAESNGLTDHSYAGYERYLKTVIEEILVEQPRKRKLVTILGVVPHQHVFWRGNLRVLKEILARVGVEANIIFSGENGPEALRRISSAELTLVFSASSGLSAAKKLESRFGIPFAVFASVPVGPRDTSAFLRIIGRMLKLREARVEEVIAAEEDNSLRSSSWMDDTARDLLLNVPVGIVADSPTAVGLARYGANELGWQPGIIVITDDPPKESRGFIIKNLTEGIKCPVVPRVVFKTDPWRIRHLLQEHTLQFILASSREKAVAASELNAMLVSVAYPVHDRLIIERTYAGYRGGLALIEDVAFAYGQSLRKP</sequence>
<dbReference type="Gene3D" id="3.40.50.1980">
    <property type="entry name" value="Nitrogenase molybdenum iron protein domain"/>
    <property type="match status" value="2"/>
</dbReference>